<name>A0A382ULH5_9ZZZZ</name>
<feature type="compositionally biased region" description="Polar residues" evidence="1">
    <location>
        <begin position="10"/>
        <end position="32"/>
    </location>
</feature>
<reference evidence="2" key="1">
    <citation type="submission" date="2018-05" db="EMBL/GenBank/DDBJ databases">
        <authorList>
            <person name="Lanie J.A."/>
            <person name="Ng W.-L."/>
            <person name="Kazmierczak K.M."/>
            <person name="Andrzejewski T.M."/>
            <person name="Davidsen T.M."/>
            <person name="Wayne K.J."/>
            <person name="Tettelin H."/>
            <person name="Glass J.I."/>
            <person name="Rusch D."/>
            <person name="Podicherti R."/>
            <person name="Tsui H.-C.T."/>
            <person name="Winkler M.E."/>
        </authorList>
    </citation>
    <scope>NUCLEOTIDE SEQUENCE</scope>
</reference>
<sequence>TINIPPVGTSAESDLSESPSATESTAGSSSQFIAPLPPEPASTPATPSLPSVEEVREAARANRVQKGLAAIAASRRAAAAVASQVQNGQSLSALSGTSTGVQQFSSGLLQSDGGRSSTSLFDLPTSGQGLVNRLRAQVRPSSPLNALRSRDSIGTSPLTGVLGGLSMPTSLTGLNLQRASLRSTFLSNDNDSRRLLSISSPNRTSDGFGLSAVASSALDLIG</sequence>
<feature type="compositionally biased region" description="Low complexity" evidence="1">
    <location>
        <begin position="42"/>
        <end position="51"/>
    </location>
</feature>
<evidence type="ECO:0000256" key="1">
    <source>
        <dbReference type="SAM" id="MobiDB-lite"/>
    </source>
</evidence>
<feature type="region of interest" description="Disordered" evidence="1">
    <location>
        <begin position="1"/>
        <end position="51"/>
    </location>
</feature>
<accession>A0A382ULH5</accession>
<dbReference type="AlphaFoldDB" id="A0A382ULH5"/>
<proteinExistence type="predicted"/>
<gene>
    <name evidence="2" type="ORF">METZ01_LOCUS387980</name>
</gene>
<feature type="non-terminal residue" evidence="2">
    <location>
        <position position="1"/>
    </location>
</feature>
<organism evidence="2">
    <name type="scientific">marine metagenome</name>
    <dbReference type="NCBI Taxonomy" id="408172"/>
    <lineage>
        <taxon>unclassified sequences</taxon>
        <taxon>metagenomes</taxon>
        <taxon>ecological metagenomes</taxon>
    </lineage>
</organism>
<evidence type="ECO:0000313" key="2">
    <source>
        <dbReference type="EMBL" id="SVD35126.1"/>
    </source>
</evidence>
<dbReference type="EMBL" id="UINC01145163">
    <property type="protein sequence ID" value="SVD35126.1"/>
    <property type="molecule type" value="Genomic_DNA"/>
</dbReference>
<protein>
    <submittedName>
        <fullName evidence="2">Uncharacterized protein</fullName>
    </submittedName>
</protein>